<comment type="caution">
    <text evidence="1">The sequence shown here is derived from an EMBL/GenBank/DDBJ whole genome shotgun (WGS) entry which is preliminary data.</text>
</comment>
<keyword evidence="2" id="KW-1185">Reference proteome</keyword>
<organism evidence="1 2">
    <name type="scientific">Amycolatopsis heterodermiae</name>
    <dbReference type="NCBI Taxonomy" id="3110235"/>
    <lineage>
        <taxon>Bacteria</taxon>
        <taxon>Bacillati</taxon>
        <taxon>Actinomycetota</taxon>
        <taxon>Actinomycetes</taxon>
        <taxon>Pseudonocardiales</taxon>
        <taxon>Pseudonocardiaceae</taxon>
        <taxon>Amycolatopsis</taxon>
    </lineage>
</organism>
<evidence type="ECO:0000313" key="2">
    <source>
        <dbReference type="Proteomes" id="UP001304298"/>
    </source>
</evidence>
<reference evidence="1 2" key="1">
    <citation type="submission" date="2023-12" db="EMBL/GenBank/DDBJ databases">
        <title>Amycolatopsis sp. V23-08.</title>
        <authorList>
            <person name="Somphong A."/>
        </authorList>
    </citation>
    <scope>NUCLEOTIDE SEQUENCE [LARGE SCALE GENOMIC DNA]</scope>
    <source>
        <strain evidence="1 2">V23-08</strain>
    </source>
</reference>
<sequence length="95" mass="10158">MAALTFQLTVISCDGGECEAVFGTPDGFLSAMDARAAAYAAGWRFPNHTTRSGNAARTTSDVCPVCVPGWTAQKQGQRHRQLTLNEARKLREGSA</sequence>
<dbReference type="Proteomes" id="UP001304298">
    <property type="component" value="Unassembled WGS sequence"/>
</dbReference>
<gene>
    <name evidence="1" type="ORF">VA596_41410</name>
</gene>
<dbReference type="RefSeq" id="WP_323335015.1">
    <property type="nucleotide sequence ID" value="NZ_JAYFSI010000014.1"/>
</dbReference>
<protein>
    <submittedName>
        <fullName evidence="1">Uncharacterized protein</fullName>
    </submittedName>
</protein>
<accession>A0ABU5RID5</accession>
<name>A0ABU5RID5_9PSEU</name>
<proteinExistence type="predicted"/>
<dbReference type="EMBL" id="JAYFSI010000014">
    <property type="protein sequence ID" value="MEA5366045.1"/>
    <property type="molecule type" value="Genomic_DNA"/>
</dbReference>
<evidence type="ECO:0000313" key="1">
    <source>
        <dbReference type="EMBL" id="MEA5366045.1"/>
    </source>
</evidence>